<feature type="domain" description="ABC transporter" evidence="8">
    <location>
        <begin position="33"/>
        <end position="259"/>
    </location>
</feature>
<keyword evidence="3" id="KW-1003">Cell membrane</keyword>
<evidence type="ECO:0000256" key="4">
    <source>
        <dbReference type="ARBA" id="ARBA00022741"/>
    </source>
</evidence>
<keyword evidence="4" id="KW-0547">Nucleotide-binding</keyword>
<evidence type="ECO:0000256" key="7">
    <source>
        <dbReference type="ARBA" id="ARBA00023136"/>
    </source>
</evidence>
<dbReference type="PROSITE" id="PS00211">
    <property type="entry name" value="ABC_TRANSPORTER_1"/>
    <property type="match status" value="1"/>
</dbReference>
<keyword evidence="2" id="KW-0813">Transport</keyword>
<reference evidence="9" key="1">
    <citation type="journal article" date="2012" name="Genome Res.">
        <title>Genomic characterization of the Bacillus cereus sensu lato species: Backdrop to the evolution of Bacillus anthracis.</title>
        <authorList>
            <person name="Zwick M.E."/>
            <person name="Joseph S.J."/>
            <person name="Didelot X."/>
            <person name="Chen P.E."/>
            <person name="Bishop-Lilly K.A."/>
            <person name="Stewart A.C."/>
            <person name="Willner K."/>
            <person name="Nolan N."/>
            <person name="Lentz S."/>
            <person name="Thomason M.K."/>
            <person name="Sozhamannan S."/>
            <person name="Mateczun A.J."/>
            <person name="Du L."/>
            <person name="Read T.D."/>
        </authorList>
    </citation>
    <scope>NUCLEOTIDE SEQUENCE [LARGE SCALE GENOMIC DNA]</scope>
    <source>
        <strain evidence="9">AH603</strain>
    </source>
</reference>
<evidence type="ECO:0000256" key="5">
    <source>
        <dbReference type="ARBA" id="ARBA00022840"/>
    </source>
</evidence>
<name>C2Y1Z6_BACMY</name>
<evidence type="ECO:0000259" key="8">
    <source>
        <dbReference type="PROSITE" id="PS50893"/>
    </source>
</evidence>
<gene>
    <name evidence="9" type="ORF">bcere0026_49910</name>
</gene>
<keyword evidence="7" id="KW-0472">Membrane</keyword>
<comment type="subcellular location">
    <subcellularLocation>
        <location evidence="1">Cell membrane</location>
    </subcellularLocation>
</comment>
<dbReference type="CDD" id="cd03230">
    <property type="entry name" value="ABC_DR_subfamily_A"/>
    <property type="match status" value="1"/>
</dbReference>
<dbReference type="HOGENOM" id="CLU_000604_1_2_9"/>
<organism evidence="9">
    <name type="scientific">Bacillus mycoides</name>
    <dbReference type="NCBI Taxonomy" id="1405"/>
    <lineage>
        <taxon>Bacteria</taxon>
        <taxon>Bacillati</taxon>
        <taxon>Bacillota</taxon>
        <taxon>Bacilli</taxon>
        <taxon>Bacillales</taxon>
        <taxon>Bacillaceae</taxon>
        <taxon>Bacillus</taxon>
        <taxon>Bacillus cereus group</taxon>
    </lineage>
</organism>
<dbReference type="EMBL" id="ACMP01000139">
    <property type="protein sequence ID" value="EEL68050.1"/>
    <property type="molecule type" value="Genomic_DNA"/>
</dbReference>
<comment type="caution">
    <text evidence="9">The sequence shown here is derived from an EMBL/GenBank/DDBJ whole genome shotgun (WGS) entry which is preliminary data.</text>
</comment>
<evidence type="ECO:0000256" key="1">
    <source>
        <dbReference type="ARBA" id="ARBA00004236"/>
    </source>
</evidence>
<dbReference type="Proteomes" id="UP000001753">
    <property type="component" value="Chromosome"/>
</dbReference>
<keyword evidence="5 9" id="KW-0067">ATP-binding</keyword>
<sequence length="308" mass="34670">MSQEKRNKQTKSAKATFIYKKKNKGDDEMTLAIEMKDVMKSFDGKTALRNVNIEVKQGEIFGFLGPSGSGKTTTVKILTSQLLHSVGTVKVLGKDIKGPSSIDYKRIGILTDNSGLYERLSIYDNLLLFCDLYDCKKERIDEVLAQVNLLDDKKTQVKKLSKGMKQRVTLARAFLHKPDILFLDEPTSALDPVNVQNIHKILKDLNKEGTTIFLTTHNMEEAETLCNRIAFLCGGEIVALDTPENLRLKYAKDQIQVVLKDKQKETVQKDELGAKRISEWMKKGELLSIHSHEPTLGDIFIEVTGRGL</sequence>
<dbReference type="InterPro" id="IPR027417">
    <property type="entry name" value="P-loop_NTPase"/>
</dbReference>
<dbReference type="PROSITE" id="PS50893">
    <property type="entry name" value="ABC_TRANSPORTER_2"/>
    <property type="match status" value="1"/>
</dbReference>
<accession>C2Y1Z6</accession>
<dbReference type="InterPro" id="IPR017871">
    <property type="entry name" value="ABC_transporter-like_CS"/>
</dbReference>
<dbReference type="GO" id="GO:0016887">
    <property type="term" value="F:ATP hydrolysis activity"/>
    <property type="evidence" value="ECO:0007669"/>
    <property type="project" value="InterPro"/>
</dbReference>
<dbReference type="SMART" id="SM00382">
    <property type="entry name" value="AAA"/>
    <property type="match status" value="1"/>
</dbReference>
<dbReference type="AlphaFoldDB" id="C2Y1Z6"/>
<evidence type="ECO:0000256" key="2">
    <source>
        <dbReference type="ARBA" id="ARBA00022448"/>
    </source>
</evidence>
<dbReference type="Pfam" id="PF00005">
    <property type="entry name" value="ABC_tran"/>
    <property type="match status" value="1"/>
</dbReference>
<dbReference type="InterPro" id="IPR050763">
    <property type="entry name" value="ABC_transporter_ATP-binding"/>
</dbReference>
<evidence type="ECO:0000313" key="9">
    <source>
        <dbReference type="EMBL" id="EEL68050.1"/>
    </source>
</evidence>
<proteinExistence type="predicted"/>
<dbReference type="GO" id="GO:0005524">
    <property type="term" value="F:ATP binding"/>
    <property type="evidence" value="ECO:0007669"/>
    <property type="project" value="UniProtKB-KW"/>
</dbReference>
<dbReference type="FunFam" id="3.40.50.300:FF:000589">
    <property type="entry name" value="ABC transporter, ATP-binding subunit"/>
    <property type="match status" value="1"/>
</dbReference>
<protein>
    <submittedName>
        <fullName evidence="9">ABC transporter ATP-binding protein</fullName>
    </submittedName>
</protein>
<dbReference type="SUPFAM" id="SSF52540">
    <property type="entry name" value="P-loop containing nucleoside triphosphate hydrolases"/>
    <property type="match status" value="1"/>
</dbReference>
<dbReference type="PANTHER" id="PTHR42711:SF13">
    <property type="entry name" value="ABC TRANSPORTER, ATP-BINDING PROTEIN"/>
    <property type="match status" value="1"/>
</dbReference>
<evidence type="ECO:0000256" key="3">
    <source>
        <dbReference type="ARBA" id="ARBA00022475"/>
    </source>
</evidence>
<dbReference type="Gene3D" id="3.40.50.300">
    <property type="entry name" value="P-loop containing nucleotide triphosphate hydrolases"/>
    <property type="match status" value="1"/>
</dbReference>
<dbReference type="GO" id="GO:0005886">
    <property type="term" value="C:plasma membrane"/>
    <property type="evidence" value="ECO:0007669"/>
    <property type="project" value="UniProtKB-SubCell"/>
</dbReference>
<dbReference type="PANTHER" id="PTHR42711">
    <property type="entry name" value="ABC TRANSPORTER ATP-BINDING PROTEIN"/>
    <property type="match status" value="1"/>
</dbReference>
<evidence type="ECO:0000256" key="6">
    <source>
        <dbReference type="ARBA" id="ARBA00022967"/>
    </source>
</evidence>
<dbReference type="InterPro" id="IPR003439">
    <property type="entry name" value="ABC_transporter-like_ATP-bd"/>
</dbReference>
<dbReference type="InterPro" id="IPR003593">
    <property type="entry name" value="AAA+_ATPase"/>
</dbReference>
<keyword evidence="6" id="KW-1278">Translocase</keyword>